<evidence type="ECO:0000313" key="1">
    <source>
        <dbReference type="EMBL" id="KAG8650603.1"/>
    </source>
</evidence>
<organism evidence="1 2">
    <name type="scientific">Manihot esculenta</name>
    <name type="common">Cassava</name>
    <name type="synonym">Jatropha manihot</name>
    <dbReference type="NCBI Taxonomy" id="3983"/>
    <lineage>
        <taxon>Eukaryota</taxon>
        <taxon>Viridiplantae</taxon>
        <taxon>Streptophyta</taxon>
        <taxon>Embryophyta</taxon>
        <taxon>Tracheophyta</taxon>
        <taxon>Spermatophyta</taxon>
        <taxon>Magnoliopsida</taxon>
        <taxon>eudicotyledons</taxon>
        <taxon>Gunneridae</taxon>
        <taxon>Pentapetalae</taxon>
        <taxon>rosids</taxon>
        <taxon>fabids</taxon>
        <taxon>Malpighiales</taxon>
        <taxon>Euphorbiaceae</taxon>
        <taxon>Crotonoideae</taxon>
        <taxon>Manihoteae</taxon>
        <taxon>Manihot</taxon>
    </lineage>
</organism>
<gene>
    <name evidence="1" type="ORF">MANES_07G053432v8</name>
</gene>
<reference evidence="2" key="1">
    <citation type="journal article" date="2016" name="Nat. Biotechnol.">
        <title>Sequencing wild and cultivated cassava and related species reveals extensive interspecific hybridization and genetic diversity.</title>
        <authorList>
            <person name="Bredeson J.V."/>
            <person name="Lyons J.B."/>
            <person name="Prochnik S.E."/>
            <person name="Wu G.A."/>
            <person name="Ha C.M."/>
            <person name="Edsinger-Gonzales E."/>
            <person name="Grimwood J."/>
            <person name="Schmutz J."/>
            <person name="Rabbi I.Y."/>
            <person name="Egesi C."/>
            <person name="Nauluvula P."/>
            <person name="Lebot V."/>
            <person name="Ndunguru J."/>
            <person name="Mkamilo G."/>
            <person name="Bart R.S."/>
            <person name="Setter T.L."/>
            <person name="Gleadow R.M."/>
            <person name="Kulakow P."/>
            <person name="Ferguson M.E."/>
            <person name="Rounsley S."/>
            <person name="Rokhsar D.S."/>
        </authorList>
    </citation>
    <scope>NUCLEOTIDE SEQUENCE [LARGE SCALE GENOMIC DNA]</scope>
    <source>
        <strain evidence="2">cv. AM560-2</strain>
    </source>
</reference>
<evidence type="ECO:0000313" key="2">
    <source>
        <dbReference type="Proteomes" id="UP000091857"/>
    </source>
</evidence>
<comment type="caution">
    <text evidence="1">The sequence shown here is derived from an EMBL/GenBank/DDBJ whole genome shotgun (WGS) entry which is preliminary data.</text>
</comment>
<dbReference type="Proteomes" id="UP000091857">
    <property type="component" value="Chromosome 7"/>
</dbReference>
<dbReference type="EMBL" id="CM004393">
    <property type="protein sequence ID" value="KAG8650603.1"/>
    <property type="molecule type" value="Genomic_DNA"/>
</dbReference>
<proteinExistence type="predicted"/>
<name>A0ACB7HFK8_MANES</name>
<protein>
    <submittedName>
        <fullName evidence="1">Uncharacterized protein</fullName>
    </submittedName>
</protein>
<accession>A0ACB7HFK8</accession>
<sequence length="678" mass="77291">MACLMNCFRNTETNPSIDSRERFGLGEYSYGKLADSTDKFSNANLLGEGGFGQVYKGSLNGNVVAVKKLKQLPDEQSKEGLEQEIKVVSSVSHKNLVKLFGYCIEGPNRLLVLEYVPQRSLKFHLHGNNILEWKNRMKIAIGSAKGLEYLHELCKPKIIHCDIKADNILIDDNFEPKVADFGLALFFQKSVASLTSLDQIRGTEVYADPENYPSQKVSEKSDVYSYGVVLLELITGRKTKVEGVEGIDIVIWAKPRIEYTFRSGDFTNLVDPKLQMNCIEEELRIMVCCATACVYKPSHFRPPMKEIVRALEGYMNIKDIWDEKNDNKFLSDNPKPNGSHNVDEFQHTVPKALVISEAINGIKSRKFTQQELMVTTNGPSNTTEVTKKFQAYFEDDYKLNSFTYQELIVATRGFSEDNRLDEGPLGQVYKGDLNGEKVTVKKFNNPRKQEEEYKKMKAIGSSFHHRNVVNLIGYCEEGANRLLVYDFIAQGKSFRRYLRDGGSTLPWITRIQNCILAADIQALLHTSDKCWWDPSLDWMDIYLLGDDDLEPKLAEYGREKFFSDSSPHKSNSCMAPEYTSTRMFTQKTSVYSCGVMLIEMITGEEAVDAVLQWTVLNLKVRFSGNYYFVDKRLKDYNKFEMDRMVACSLACLRDNPQDRPEMSQIVEVLKGNLDVQDL</sequence>
<keyword evidence="2" id="KW-1185">Reference proteome</keyword>